<dbReference type="PANTHER" id="PTHR22901:SF0">
    <property type="entry name" value="SIALATE O-ACETYLESTERASE"/>
    <property type="match status" value="1"/>
</dbReference>
<dbReference type="STRING" id="652787.SAMN05216490_0557"/>
<dbReference type="Gene3D" id="2.60.40.10">
    <property type="entry name" value="Immunoglobulins"/>
    <property type="match status" value="1"/>
</dbReference>
<dbReference type="Proteomes" id="UP000199679">
    <property type="component" value="Chromosome I"/>
</dbReference>
<dbReference type="GO" id="GO:0004553">
    <property type="term" value="F:hydrolase activity, hydrolyzing O-glycosyl compounds"/>
    <property type="evidence" value="ECO:0007669"/>
    <property type="project" value="InterPro"/>
</dbReference>
<dbReference type="InterPro" id="IPR013783">
    <property type="entry name" value="Ig-like_fold"/>
</dbReference>
<dbReference type="PANTHER" id="PTHR22901">
    <property type="entry name" value="SIALATE O-ACETYLESTERASE"/>
    <property type="match status" value="1"/>
</dbReference>
<organism evidence="3 4">
    <name type="scientific">Mucilaginibacter mallensis</name>
    <dbReference type="NCBI Taxonomy" id="652787"/>
    <lineage>
        <taxon>Bacteria</taxon>
        <taxon>Pseudomonadati</taxon>
        <taxon>Bacteroidota</taxon>
        <taxon>Sphingobacteriia</taxon>
        <taxon>Sphingobacteriales</taxon>
        <taxon>Sphingobacteriaceae</taxon>
        <taxon>Mucilaginibacter</taxon>
    </lineage>
</organism>
<keyword evidence="4" id="KW-1185">Reference proteome</keyword>
<dbReference type="Gene3D" id="3.40.50.1110">
    <property type="entry name" value="SGNH hydrolase"/>
    <property type="match status" value="2"/>
</dbReference>
<dbReference type="InterPro" id="IPR005181">
    <property type="entry name" value="SASA"/>
</dbReference>
<protein>
    <submittedName>
        <fullName evidence="3">Sialate O-acetylesterase</fullName>
    </submittedName>
</protein>
<dbReference type="EMBL" id="LT629740">
    <property type="protein sequence ID" value="SDS10949.1"/>
    <property type="molecule type" value="Genomic_DNA"/>
</dbReference>
<reference evidence="3 4" key="1">
    <citation type="submission" date="2016-10" db="EMBL/GenBank/DDBJ databases">
        <authorList>
            <person name="de Groot N.N."/>
        </authorList>
    </citation>
    <scope>NUCLEOTIDE SEQUENCE [LARGE SCALE GENOMIC DNA]</scope>
    <source>
        <strain evidence="3 4">MP1X4</strain>
    </source>
</reference>
<sequence>MKARPIIVIALLLTIFFSALTTAYAQVRLPQLINDGMVLQRDAKIKIWGWAQPGEKITINFNHRKYTTTTKPNGEWQVESSAMKSGGPYTMDISASNHITINDILIGDVWFCSGQSNMVLPMDRLTERYPDEIAAANYPQIRNFFISTISDVSKVHADLPPGKWLACNPENVLQFGAASYFFAKQLYNKYHVPIGIINSSVGGTPIQAWISEDGIKTIPDYNHRLATIKDTAFVNKVNQQALLAKRNKSKYIKVTDLGLTGPKTWYDTTYKPKGWNHFWLPGYWADQGVSGLNGVVWFRKEINVPTAMTGKPAKIYMGRIIDADNLYVNGVLCGNTTYQYPPRRYKLSETILKPGKNIITIQVINTAGKGGFVPDKAYYLAVGKDTIDLRGDWQYKVGQVYTPGSNGSSDYAFSAQNEPTGLYNTMVAPAINYAIKGIVWYQGETNANKSQEYNLLLTTLIADWRSKWQQPNLPFIYAQLPNFMEVKYSPTESQWAELRQQQLEAISISNTAMAVTIGAGEWNDIHPLNKKVVGERLALGAEKIAYHDLSVIASGPIYQLASIDGNRIVLTFSDIGGGLIAKDDTTLSQFAIAGADHKFYWAHAAIENNKVVVWSSDVTDPLYVRYAWQDNPEGANLYNKEGLPASPFTTEPNKIVIK</sequence>
<dbReference type="InterPro" id="IPR008979">
    <property type="entry name" value="Galactose-bd-like_sf"/>
</dbReference>
<dbReference type="GO" id="GO:0001681">
    <property type="term" value="F:sialate O-acetylesterase activity"/>
    <property type="evidence" value="ECO:0007669"/>
    <property type="project" value="InterPro"/>
</dbReference>
<evidence type="ECO:0000259" key="2">
    <source>
        <dbReference type="Pfam" id="PF03629"/>
    </source>
</evidence>
<gene>
    <name evidence="3" type="ORF">SAMN05216490_0557</name>
</gene>
<evidence type="ECO:0000313" key="3">
    <source>
        <dbReference type="EMBL" id="SDS10949.1"/>
    </source>
</evidence>
<dbReference type="Pfam" id="PF03629">
    <property type="entry name" value="SASA"/>
    <property type="match status" value="1"/>
</dbReference>
<dbReference type="AlphaFoldDB" id="A0A1H1PJR8"/>
<evidence type="ECO:0000313" key="4">
    <source>
        <dbReference type="Proteomes" id="UP000199679"/>
    </source>
</evidence>
<keyword evidence="1" id="KW-0378">Hydrolase</keyword>
<dbReference type="RefSeq" id="WP_091368911.1">
    <property type="nucleotide sequence ID" value="NZ_LT629740.1"/>
</dbReference>
<dbReference type="OrthoDB" id="9816001at2"/>
<dbReference type="SUPFAM" id="SSF49785">
    <property type="entry name" value="Galactose-binding domain-like"/>
    <property type="match status" value="1"/>
</dbReference>
<dbReference type="InterPro" id="IPR036514">
    <property type="entry name" value="SGNH_hydro_sf"/>
</dbReference>
<dbReference type="InterPro" id="IPR039329">
    <property type="entry name" value="SIAE"/>
</dbReference>
<dbReference type="SUPFAM" id="SSF52266">
    <property type="entry name" value="SGNH hydrolase"/>
    <property type="match status" value="1"/>
</dbReference>
<feature type="domain" description="Sialate O-acetylesterase" evidence="2">
    <location>
        <begin position="420"/>
        <end position="524"/>
    </location>
</feature>
<name>A0A1H1PJR8_MUCMA</name>
<evidence type="ECO:0000256" key="1">
    <source>
        <dbReference type="ARBA" id="ARBA00022801"/>
    </source>
</evidence>
<accession>A0A1H1PJR8</accession>
<dbReference type="GO" id="GO:0005975">
    <property type="term" value="P:carbohydrate metabolic process"/>
    <property type="evidence" value="ECO:0007669"/>
    <property type="project" value="InterPro"/>
</dbReference>
<proteinExistence type="predicted"/>